<evidence type="ECO:0000256" key="1">
    <source>
        <dbReference type="SAM" id="MobiDB-lite"/>
    </source>
</evidence>
<accession>A0A9Q1C469</accession>
<evidence type="ECO:0000313" key="4">
    <source>
        <dbReference type="Proteomes" id="UP001152320"/>
    </source>
</evidence>
<dbReference type="OrthoDB" id="10594043at2759"/>
<proteinExistence type="predicted"/>
<keyword evidence="2" id="KW-1133">Transmembrane helix</keyword>
<gene>
    <name evidence="3" type="ORF">HOLleu_18654</name>
</gene>
<sequence>MESTTEAYSTEWITTYEATEMTNTSDSCTTCGCDRDTFLIYFIVSACVNVCFVLVIVFSLIHKFFFKQEDDFLQFTADTSKHYVPGSFGKEWKKARASKVASIGSIRRLPAESTFQPKCRIPQNPLPAIPTEENRLSVGLTLNPLHESFSKEDISSSLRDLRETKSPRAKRSGLNRISRSFGKTDIPSIYMEMEGEKFRPFDKNPPSNSIEKSLIEQHLRRALMPNSSPAFDVESQKSTGTAPYLKPATVVGNSRSRFSGHMKTFATRKASHK</sequence>
<dbReference type="AlphaFoldDB" id="A0A9Q1C469"/>
<evidence type="ECO:0000313" key="3">
    <source>
        <dbReference type="EMBL" id="KAJ8037759.1"/>
    </source>
</evidence>
<dbReference type="EMBL" id="JAIZAY010000008">
    <property type="protein sequence ID" value="KAJ8037759.1"/>
    <property type="molecule type" value="Genomic_DNA"/>
</dbReference>
<organism evidence="3 4">
    <name type="scientific">Holothuria leucospilota</name>
    <name type="common">Black long sea cucumber</name>
    <name type="synonym">Mertensiothuria leucospilota</name>
    <dbReference type="NCBI Taxonomy" id="206669"/>
    <lineage>
        <taxon>Eukaryota</taxon>
        <taxon>Metazoa</taxon>
        <taxon>Echinodermata</taxon>
        <taxon>Eleutherozoa</taxon>
        <taxon>Echinozoa</taxon>
        <taxon>Holothuroidea</taxon>
        <taxon>Aspidochirotacea</taxon>
        <taxon>Aspidochirotida</taxon>
        <taxon>Holothuriidae</taxon>
        <taxon>Holothuria</taxon>
    </lineage>
</organism>
<feature type="transmembrane region" description="Helical" evidence="2">
    <location>
        <begin position="39"/>
        <end position="61"/>
    </location>
</feature>
<evidence type="ECO:0000256" key="2">
    <source>
        <dbReference type="SAM" id="Phobius"/>
    </source>
</evidence>
<comment type="caution">
    <text evidence="3">The sequence shown here is derived from an EMBL/GenBank/DDBJ whole genome shotgun (WGS) entry which is preliminary data.</text>
</comment>
<reference evidence="3" key="1">
    <citation type="submission" date="2021-10" db="EMBL/GenBank/DDBJ databases">
        <title>Tropical sea cucumber genome reveals ecological adaptation and Cuvierian tubules defense mechanism.</title>
        <authorList>
            <person name="Chen T."/>
        </authorList>
    </citation>
    <scope>NUCLEOTIDE SEQUENCE</scope>
    <source>
        <strain evidence="3">Nanhai2018</strain>
        <tissue evidence="3">Muscle</tissue>
    </source>
</reference>
<feature type="region of interest" description="Disordered" evidence="1">
    <location>
        <begin position="229"/>
        <end position="248"/>
    </location>
</feature>
<keyword evidence="2" id="KW-0472">Membrane</keyword>
<keyword evidence="4" id="KW-1185">Reference proteome</keyword>
<dbReference type="Proteomes" id="UP001152320">
    <property type="component" value="Chromosome 8"/>
</dbReference>
<keyword evidence="2" id="KW-0812">Transmembrane</keyword>
<name>A0A9Q1C469_HOLLE</name>
<protein>
    <submittedName>
        <fullName evidence="3">Uncharacterized protein</fullName>
    </submittedName>
</protein>